<dbReference type="InterPro" id="IPR029787">
    <property type="entry name" value="Nucleotide_cyclase"/>
</dbReference>
<evidence type="ECO:0000256" key="4">
    <source>
        <dbReference type="SAM" id="MobiDB-lite"/>
    </source>
</evidence>
<dbReference type="Pfam" id="PF00069">
    <property type="entry name" value="Pkinase"/>
    <property type="match status" value="1"/>
</dbReference>
<reference evidence="6 7" key="1">
    <citation type="submission" date="2019-08" db="EMBL/GenBank/DDBJ databases">
        <title>Archangium and Cystobacter genomes.</title>
        <authorList>
            <person name="Chen I.-C.K."/>
            <person name="Wielgoss S."/>
        </authorList>
    </citation>
    <scope>NUCLEOTIDE SEQUENCE [LARGE SCALE GENOMIC DNA]</scope>
    <source>
        <strain evidence="6 7">Cbm 6</strain>
    </source>
</reference>
<proteinExistence type="predicted"/>
<dbReference type="SUPFAM" id="SSF48452">
    <property type="entry name" value="TPR-like"/>
    <property type="match status" value="3"/>
</dbReference>
<dbReference type="PROSITE" id="PS50011">
    <property type="entry name" value="PROTEIN_KINASE_DOM"/>
    <property type="match status" value="1"/>
</dbReference>
<dbReference type="Pfam" id="PF17874">
    <property type="entry name" value="TPR_MalT"/>
    <property type="match status" value="1"/>
</dbReference>
<dbReference type="Proteomes" id="UP001611383">
    <property type="component" value="Chromosome"/>
</dbReference>
<dbReference type="Gene3D" id="3.30.70.1230">
    <property type="entry name" value="Nucleotide cyclase"/>
    <property type="match status" value="1"/>
</dbReference>
<dbReference type="CDD" id="cd14014">
    <property type="entry name" value="STKc_PknB_like"/>
    <property type="match status" value="1"/>
</dbReference>
<dbReference type="InterPro" id="IPR011990">
    <property type="entry name" value="TPR-like_helical_dom_sf"/>
</dbReference>
<feature type="domain" description="Protein kinase" evidence="5">
    <location>
        <begin position="47"/>
        <end position="302"/>
    </location>
</feature>
<dbReference type="InterPro" id="IPR019734">
    <property type="entry name" value="TPR_rpt"/>
</dbReference>
<dbReference type="CDD" id="cd07302">
    <property type="entry name" value="CHD"/>
    <property type="match status" value="1"/>
</dbReference>
<evidence type="ECO:0000256" key="3">
    <source>
        <dbReference type="SAM" id="Coils"/>
    </source>
</evidence>
<keyword evidence="3" id="KW-0175">Coiled coil</keyword>
<name>A0ABY9WKF3_9BACT</name>
<evidence type="ECO:0000313" key="7">
    <source>
        <dbReference type="Proteomes" id="UP001611383"/>
    </source>
</evidence>
<evidence type="ECO:0000256" key="2">
    <source>
        <dbReference type="PROSITE-ProRule" id="PRU00339"/>
    </source>
</evidence>
<dbReference type="InterPro" id="IPR001054">
    <property type="entry name" value="A/G_cyclase"/>
</dbReference>
<dbReference type="SUPFAM" id="SSF55073">
    <property type="entry name" value="Nucleotide cyclase"/>
    <property type="match status" value="1"/>
</dbReference>
<accession>A0ABY9WKF3</accession>
<evidence type="ECO:0000256" key="1">
    <source>
        <dbReference type="ARBA" id="ARBA00004167"/>
    </source>
</evidence>
<dbReference type="PANTHER" id="PTHR47691:SF3">
    <property type="entry name" value="HTH-TYPE TRANSCRIPTIONAL REGULATOR RV0890C-RELATED"/>
    <property type="match status" value="1"/>
</dbReference>
<keyword evidence="7" id="KW-1185">Reference proteome</keyword>
<feature type="repeat" description="TPR" evidence="2">
    <location>
        <begin position="960"/>
        <end position="993"/>
    </location>
</feature>
<dbReference type="PROSITE" id="PS50005">
    <property type="entry name" value="TPR"/>
    <property type="match status" value="1"/>
</dbReference>
<dbReference type="PANTHER" id="PTHR47691">
    <property type="entry name" value="REGULATOR-RELATED"/>
    <property type="match status" value="1"/>
</dbReference>
<dbReference type="SUPFAM" id="SSF56112">
    <property type="entry name" value="Protein kinase-like (PK-like)"/>
    <property type="match status" value="1"/>
</dbReference>
<organism evidence="6 7">
    <name type="scientific">Archangium minus</name>
    <dbReference type="NCBI Taxonomy" id="83450"/>
    <lineage>
        <taxon>Bacteria</taxon>
        <taxon>Pseudomonadati</taxon>
        <taxon>Myxococcota</taxon>
        <taxon>Myxococcia</taxon>
        <taxon>Myxococcales</taxon>
        <taxon>Cystobacterineae</taxon>
        <taxon>Archangiaceae</taxon>
        <taxon>Archangium</taxon>
    </lineage>
</organism>
<dbReference type="Pfam" id="PF13424">
    <property type="entry name" value="TPR_12"/>
    <property type="match status" value="1"/>
</dbReference>
<dbReference type="InterPro" id="IPR011009">
    <property type="entry name" value="Kinase-like_dom_sf"/>
</dbReference>
<evidence type="ECO:0000259" key="5">
    <source>
        <dbReference type="PROSITE" id="PS50011"/>
    </source>
</evidence>
<keyword evidence="2" id="KW-0802">TPR repeat</keyword>
<dbReference type="Gene3D" id="1.25.40.10">
    <property type="entry name" value="Tetratricopeptide repeat domain"/>
    <property type="match status" value="3"/>
</dbReference>
<protein>
    <submittedName>
        <fullName evidence="6">Tetratricopeptide repeat protein</fullName>
    </submittedName>
</protein>
<evidence type="ECO:0000313" key="6">
    <source>
        <dbReference type="EMBL" id="WNG44290.1"/>
    </source>
</evidence>
<dbReference type="Gene3D" id="3.30.200.20">
    <property type="entry name" value="Phosphorylase Kinase, domain 1"/>
    <property type="match status" value="1"/>
</dbReference>
<dbReference type="InterPro" id="IPR041617">
    <property type="entry name" value="TPR_MalT"/>
</dbReference>
<comment type="subcellular location">
    <subcellularLocation>
        <location evidence="1">Membrane</location>
        <topology evidence="1">Single-pass membrane protein</topology>
    </subcellularLocation>
</comment>
<dbReference type="EMBL" id="CP043494">
    <property type="protein sequence ID" value="WNG44290.1"/>
    <property type="molecule type" value="Genomic_DNA"/>
</dbReference>
<feature type="coiled-coil region" evidence="3">
    <location>
        <begin position="1136"/>
        <end position="1163"/>
    </location>
</feature>
<gene>
    <name evidence="6" type="ORF">F0U60_09335</name>
</gene>
<sequence>MSPRGTKVIRRHPLDGVCGTIRAAPHLVSGTTPMTQSGSERLFVGRYKLLRSIALVGRDETFEALDVQREQRVTLKIVRSGAMDAQVLERVERELHRAREVVNPHVQRILDVGRHAEDTSGVELPFLTTELLEGESLEQRLSQQGPLTPQEALPLARQMCEGLAALHDAGLVHGDLRSARVMLVPAREGTRAVLAAPLCVGHAGTPPATASYLAPEQRKGAAPSTATDLYALGLVLLELLAGALSSPDSEAGALFTHLRRGALAPAVPLGLPHRWEVVIRRCLDPNPRKRFTSAREVVRTLVQPSRVPRPLDEPSVALRTVLLVDLVDSTRLVETLGDARAAELFSRHDQLARELLHLHSGQEIDKTDGFLLLFERPVDAARYTLAYHERLALLSRELGVRLEARAGIHLGEVVLRENPPHLVAQGAKPVDVEGLTKLIAARIMPLAQGGQTLMTRAAFDIARRAFVGSEREGVELAWRCHGFYLLSGVEEPVEVCEVGVPGKAPLVAPSDTAKARRVTHSNPSLPPLPTTTPKPARSRRLRAVLLALCGLVLAAVAGYSLRGESPSPPSEEARQVKPRRSVAVLGFKNLSGRQEAAWLTTAFSEMLTAELAAGEDLRMVAGETVVRMKRELSLADSESLAPDTLSRIRTHLDVDFVVLGSYLALPEETGGQLSLLLRLQDVTTGEEMAILKETGTQAGILGLVSRMGERLRGKLVTQGTAGTGGAGAPTNLLPANATALRLYAEGLARLRAYEPLAARDFFTQAIDADPRFALAHSALAETWAGLGYDTRALEQARRALTLAEGLSREERLLVEGRVHEMEKNWAKAVNGYRTLSSLFPDNLDYGLRLATAQSAAGQGRDALATLAALRRMPPPAAEDERIDLAEAQVRHSLSDYQSVLPLATRAEQKGTARGSRLVVGRARLARCNALLRLGQHQEASAACEEARRIFVEVGDPGSEAEVLNRLANVAYEEGNYEEAKRVFHEALRIWKDLNHRGGVAVAMQNIADTLLMQGELAEAEPLFKEALELEMEINDRRNEGLTRTNLAQLQLMRGEPARARPQGEEGVRLSQETGYRYALLVGLWTLGSISLAEGNPVRARQHYAEGLALAEQMKDHRFTAYHLLGSGTVALMEGDLTRARSQYEEALELRQKLEGRNEVAETQIALGLLAVEEGQPEAGLEPLLAAVETLHGLGLPDGEAQAHTALAQVYLARRQLTEARAASARAEAMAARSQNAQTRLGSALVAARVLTSEGKPREAAKRLERVLAETREKGLVLLEYDTRLALAEAELALGRLPQAWQRMQVLGEEARRRGLAGFVRKAESLSGAAPRVEARP</sequence>
<dbReference type="InterPro" id="IPR000719">
    <property type="entry name" value="Prot_kinase_dom"/>
</dbReference>
<feature type="region of interest" description="Disordered" evidence="4">
    <location>
        <begin position="510"/>
        <end position="535"/>
    </location>
</feature>
<dbReference type="Gene3D" id="1.10.510.10">
    <property type="entry name" value="Transferase(Phosphotransferase) domain 1"/>
    <property type="match status" value="1"/>
</dbReference>
<dbReference type="Gene3D" id="3.40.50.10610">
    <property type="entry name" value="ABC-type transport auxiliary lipoprotein component"/>
    <property type="match status" value="1"/>
</dbReference>
<dbReference type="SMART" id="SM00028">
    <property type="entry name" value="TPR"/>
    <property type="match status" value="10"/>
</dbReference>